<name>A0ABN3V4A1_9PSEU</name>
<dbReference type="EMBL" id="BAAAUX010000003">
    <property type="protein sequence ID" value="GAA2777181.1"/>
    <property type="molecule type" value="Genomic_DNA"/>
</dbReference>
<keyword evidence="5" id="KW-1185">Reference proteome</keyword>
<comment type="caution">
    <text evidence="4">The sequence shown here is derived from an EMBL/GenBank/DDBJ whole genome shotgun (WGS) entry which is preliminary data.</text>
</comment>
<evidence type="ECO:0000259" key="3">
    <source>
        <dbReference type="Pfam" id="PF00109"/>
    </source>
</evidence>
<dbReference type="InterPro" id="IPR016039">
    <property type="entry name" value="Thiolase-like"/>
</dbReference>
<accession>A0ABN3V4A1</accession>
<gene>
    <name evidence="4" type="primary">fabF</name>
    <name evidence="4" type="ORF">GCM10010470_07740</name>
</gene>
<dbReference type="SUPFAM" id="SSF53901">
    <property type="entry name" value="Thiolase-like"/>
    <property type="match status" value="2"/>
</dbReference>
<dbReference type="Gene3D" id="3.40.47.10">
    <property type="match status" value="1"/>
</dbReference>
<proteinExistence type="predicted"/>
<dbReference type="PANTHER" id="PTHR11712">
    <property type="entry name" value="POLYKETIDE SYNTHASE-RELATED"/>
    <property type="match status" value="1"/>
</dbReference>
<sequence length="358" mass="37276">MVRGLAVTGCGVLSPAGAGLEVLADALDGRAAASADTTSVATEEPLPEPVWAVPDFRIADQLGRKGTRNLDRTTGLGLVACRTAIEPYGGDQRDVGVVVTTGLGSVRSISEFARDTWIWDKPHLVDPRAFPNTVMNSCAGQIAIRYGMRGVNATVAGGHVGGLHAIRYARNAVDQGQAERLVVGGVEELCAQTAWAWRKSGVLDPGMPVGEACAFFALESRRTAESASRPVLAELLACEVRFVPPPLAPGRIRDGLADCIERALARSGVGADEVELVATGADGLRGLGVLEERVVAQAFPVPRVRVRSVVGEVFSATASLQLAAVLARWRADGAAGRVALITSLGLDGNVGCLVVRSG</sequence>
<evidence type="ECO:0000256" key="2">
    <source>
        <dbReference type="ARBA" id="ARBA00023315"/>
    </source>
</evidence>
<reference evidence="4 5" key="1">
    <citation type="journal article" date="2019" name="Int. J. Syst. Evol. Microbiol.">
        <title>The Global Catalogue of Microorganisms (GCM) 10K type strain sequencing project: providing services to taxonomists for standard genome sequencing and annotation.</title>
        <authorList>
            <consortium name="The Broad Institute Genomics Platform"/>
            <consortium name="The Broad Institute Genome Sequencing Center for Infectious Disease"/>
            <person name="Wu L."/>
            <person name="Ma J."/>
        </authorList>
    </citation>
    <scope>NUCLEOTIDE SEQUENCE [LARGE SCALE GENOMIC DNA]</scope>
    <source>
        <strain evidence="4 5">JCM 9383</strain>
    </source>
</reference>
<dbReference type="PANTHER" id="PTHR11712:SF322">
    <property type="entry name" value="POLYKETIDE BETA-KETOACYL SYNTHASE 2-RELATED"/>
    <property type="match status" value="1"/>
</dbReference>
<dbReference type="InterPro" id="IPR014030">
    <property type="entry name" value="Ketoacyl_synth_N"/>
</dbReference>
<dbReference type="Pfam" id="PF00109">
    <property type="entry name" value="ketoacyl-synt"/>
    <property type="match status" value="1"/>
</dbReference>
<evidence type="ECO:0000313" key="5">
    <source>
        <dbReference type="Proteomes" id="UP001500979"/>
    </source>
</evidence>
<dbReference type="Proteomes" id="UP001500979">
    <property type="component" value="Unassembled WGS sequence"/>
</dbReference>
<protein>
    <submittedName>
        <fullName evidence="4">Beta-ketoacyl-ACP synthase II</fullName>
    </submittedName>
</protein>
<keyword evidence="1" id="KW-0808">Transferase</keyword>
<dbReference type="InterPro" id="IPR000794">
    <property type="entry name" value="Beta-ketoacyl_synthase"/>
</dbReference>
<evidence type="ECO:0000313" key="4">
    <source>
        <dbReference type="EMBL" id="GAA2777181.1"/>
    </source>
</evidence>
<feature type="domain" description="Beta-ketoacyl synthase-like N-terminal" evidence="3">
    <location>
        <begin position="6"/>
        <end position="203"/>
    </location>
</feature>
<organism evidence="4 5">
    <name type="scientific">Saccharopolyspora taberi</name>
    <dbReference type="NCBI Taxonomy" id="60895"/>
    <lineage>
        <taxon>Bacteria</taxon>
        <taxon>Bacillati</taxon>
        <taxon>Actinomycetota</taxon>
        <taxon>Actinomycetes</taxon>
        <taxon>Pseudonocardiales</taxon>
        <taxon>Pseudonocardiaceae</taxon>
        <taxon>Saccharopolyspora</taxon>
    </lineage>
</organism>
<evidence type="ECO:0000256" key="1">
    <source>
        <dbReference type="ARBA" id="ARBA00022679"/>
    </source>
</evidence>
<keyword evidence="2" id="KW-0012">Acyltransferase</keyword>
<dbReference type="RefSeq" id="WP_344677951.1">
    <property type="nucleotide sequence ID" value="NZ_BAAAUX010000003.1"/>
</dbReference>